<dbReference type="SUPFAM" id="SSF52540">
    <property type="entry name" value="P-loop containing nucleoside triphosphate hydrolases"/>
    <property type="match status" value="1"/>
</dbReference>
<dbReference type="Gene3D" id="2.130.10.10">
    <property type="entry name" value="YVTN repeat-like/Quinoprotein amine dehydrogenase"/>
    <property type="match status" value="3"/>
</dbReference>
<dbReference type="InterPro" id="IPR054471">
    <property type="entry name" value="GPIID_WHD"/>
</dbReference>
<evidence type="ECO:0000313" key="6">
    <source>
        <dbReference type="Proteomes" id="UP000191518"/>
    </source>
</evidence>
<dbReference type="InterPro" id="IPR015943">
    <property type="entry name" value="WD40/YVTN_repeat-like_dom_sf"/>
</dbReference>
<gene>
    <name evidence="5" type="ORF">PENVUL_c001G01143</name>
</gene>
<proteinExistence type="predicted"/>
<dbReference type="Gene3D" id="3.40.50.1820">
    <property type="entry name" value="alpha/beta hydrolase"/>
    <property type="match status" value="1"/>
</dbReference>
<keyword evidence="1" id="KW-0677">Repeat</keyword>
<organism evidence="5 6">
    <name type="scientific">Penicillium vulpinum</name>
    <dbReference type="NCBI Taxonomy" id="29845"/>
    <lineage>
        <taxon>Eukaryota</taxon>
        <taxon>Fungi</taxon>
        <taxon>Dikarya</taxon>
        <taxon>Ascomycota</taxon>
        <taxon>Pezizomycotina</taxon>
        <taxon>Eurotiomycetes</taxon>
        <taxon>Eurotiomycetidae</taxon>
        <taxon>Eurotiales</taxon>
        <taxon>Aspergillaceae</taxon>
        <taxon>Penicillium</taxon>
    </lineage>
</organism>
<dbReference type="SUPFAM" id="SSF82171">
    <property type="entry name" value="DPP6 N-terminal domain-like"/>
    <property type="match status" value="1"/>
</dbReference>
<evidence type="ECO:0000256" key="2">
    <source>
        <dbReference type="SAM" id="MobiDB-lite"/>
    </source>
</evidence>
<dbReference type="InterPro" id="IPR029058">
    <property type="entry name" value="AB_hydrolase_fold"/>
</dbReference>
<dbReference type="GO" id="GO:0072330">
    <property type="term" value="P:monocarboxylic acid biosynthetic process"/>
    <property type="evidence" value="ECO:0007669"/>
    <property type="project" value="UniProtKB-ARBA"/>
</dbReference>
<dbReference type="InterPro" id="IPR001680">
    <property type="entry name" value="WD40_rpt"/>
</dbReference>
<feature type="compositionally biased region" description="Basic and acidic residues" evidence="2">
    <location>
        <begin position="29"/>
        <end position="50"/>
    </location>
</feature>
<evidence type="ECO:0000313" key="5">
    <source>
        <dbReference type="EMBL" id="OQE12456.1"/>
    </source>
</evidence>
<evidence type="ECO:0000256" key="1">
    <source>
        <dbReference type="ARBA" id="ARBA00022737"/>
    </source>
</evidence>
<dbReference type="EMBL" id="MDYP01000001">
    <property type="protein sequence ID" value="OQE12456.1"/>
    <property type="molecule type" value="Genomic_DNA"/>
</dbReference>
<evidence type="ECO:0008006" key="7">
    <source>
        <dbReference type="Google" id="ProtNLM"/>
    </source>
</evidence>
<dbReference type="InterPro" id="IPR027417">
    <property type="entry name" value="P-loop_NTPase"/>
</dbReference>
<feature type="compositionally biased region" description="Polar residues" evidence="2">
    <location>
        <begin position="9"/>
        <end position="28"/>
    </location>
</feature>
<evidence type="ECO:0000259" key="4">
    <source>
        <dbReference type="Pfam" id="PF24883"/>
    </source>
</evidence>
<feature type="domain" description="Nephrocystin 3-like N-terminal" evidence="4">
    <location>
        <begin position="411"/>
        <end position="576"/>
    </location>
</feature>
<dbReference type="PANTHER" id="PTHR10039">
    <property type="entry name" value="AMELOGENIN"/>
    <property type="match status" value="1"/>
</dbReference>
<dbReference type="SUPFAM" id="SSF50998">
    <property type="entry name" value="Quinoprotein alcohol dehydrogenase-like"/>
    <property type="match status" value="1"/>
</dbReference>
<feature type="region of interest" description="Disordered" evidence="2">
    <location>
        <begin position="1"/>
        <end position="73"/>
    </location>
</feature>
<evidence type="ECO:0000259" key="3">
    <source>
        <dbReference type="Pfam" id="PF22939"/>
    </source>
</evidence>
<comment type="caution">
    <text evidence="5">The sequence shown here is derived from an EMBL/GenBank/DDBJ whole genome shotgun (WGS) entry which is preliminary data.</text>
</comment>
<name>A0A1V6SEW2_9EURO</name>
<dbReference type="Proteomes" id="UP000191518">
    <property type="component" value="Unassembled WGS sequence"/>
</dbReference>
<reference evidence="6" key="1">
    <citation type="journal article" date="2017" name="Nat. Microbiol.">
        <title>Global analysis of biosynthetic gene clusters reveals vast potential of secondary metabolite production in Penicillium species.</title>
        <authorList>
            <person name="Nielsen J.C."/>
            <person name="Grijseels S."/>
            <person name="Prigent S."/>
            <person name="Ji B."/>
            <person name="Dainat J."/>
            <person name="Nielsen K.F."/>
            <person name="Frisvad J.C."/>
            <person name="Workman M."/>
            <person name="Nielsen J."/>
        </authorList>
    </citation>
    <scope>NUCLEOTIDE SEQUENCE [LARGE SCALE GENOMIC DNA]</scope>
    <source>
        <strain evidence="6">IBT 29486</strain>
    </source>
</reference>
<sequence length="1661" mass="188966">MFKKLALSRSHQGQDTDPSDLSVSNSDISIKDEGHPGEPRRASEPIRFSRIEPLSEVGSSDIPPELGSLPESSTARRYSLLSIRSQFSRRDSNRTSPSADPLGLKLIYESERPYADLIFVHGLGGSSLKTWSHNRNIEKFWPPWLGSEVGLSNTRIFTFGYNASLTQKSPILSILDFAKDLLFQIKMYHDPRSEDNKLLGERPMIFVVHSLGGLVVKKAYIIGKTDDQYSDMISQTYGIVFLGTPHRGSNLAHILNNVLRTIPITSTKIYVSELERGSTSLADINEQFRNMCGDLELVSFHETLKTTLGPGVKAMVVEKESAVLGYPSEISAPLLADHHGLAKFPNPDDRNYGDVRNVLRRWVHNIKELQFSGRESPKPTNTPPLATLEHITGIKYTGNELENFRERIYPGTCRWILQKKEFRDWLSGSDSGLSIFWLTGLPATGKTILSSFLIDYLSREDVPGTCHYHFFQVDQHDTRTIAFFLRSLAFQIASKSQIFHSMLIDLHKKTGICFASQKYNLIWNKVFEGLLFRIKLEEPLFWVLDGLDEAETSPALISLITKIDTVTPIKVLLISRLTKDFSAALNVIDCPIYREEMQPSDTADDIKLFVETTVRQALPANREQETVIKNVLSKSSGSFLWVELVLTRLKDNWHTKADIENALTGIPEGMEFMYEKMADVIAEQPSRLRRMATEILTWASCSFRPLDIEELSVALNPEFGAFLDLKTTINQICGNFVIIKISKLSLIHQTAREFLLDKDRHAPVKIDSRLGHKHIAITCMNFMSDNKWRAKLATACQPNHSNSRSLQRDEFFRKEPFMLYAVSYWAYHVSCAPVDSDDLLSIICDFLERFSLIWINAAAVAGKLQLITQSAQYLKAYAKKVARYRNESSPTSFHFRASRDLDLHQWAIDFIRLVGRFGAYLDESPSSIYKHVIPFCPTKSIMSQTFKHTTVSTISILGVSLENWNDCLARLTMGGDETASKIICKDNYFITLIGSSGTLVVWDAETCGEARRLHHGEWVTSIKASKIKSLVASAGIRTIRVWDITTGQEVHRIAKSSQGRLMAFEFTSNDTKLRVAYDDFTIRCIELRTEKEEWCFYAHDDSSEAEYSCPRLMVFSQDGRRIAIAQSGRPVFVWRISRYRQPPQRCIRSEDIWKKDEDAWISPEVVLWQPESSNVLILYHDATLVNWNIDDDTQTQHSHIAAREMAVSNDGNLLLTSDNNGTLSVWSTGQFRLIYQVKYDDFVRDLAWAPDAQRFYDIRGTLCNVWEPDVLIRSDDASREDQSTHDTLYSDPVILPDNNTRVQVTALGCGERAKYYCTGKEDGSVVIFELETAQRLRKLYGHSTSVSVIEIAWSSSLKYIASVDDCGRVIAKRLEKPTPRAPKKWAVYPLFDQRFGSTVTQLLFSHSEEYLLISSGNIFRVWSTKTKQKLFQVEHRDADYTRWMQHPQNPALLICIQGTRQSICSWSTLDVIKQPLDKSDLAIHLEPAETTADTDSVGDDSFIDQQDDLDLNDLKVSRSFSSETLGRVFQSKDRYIILEYIPSRGFVSEGSSQTASRRLEMVDLREGSTSLGLRRRILFELSETVNRLVGIFQGRLVFLDHQYWLCTWDIEGDERACRRHFFLPKDWLSPDALSLVMLDQFGTLLCPRNGDVVIVRSGFKL</sequence>
<dbReference type="PANTHER" id="PTHR10039:SF16">
    <property type="entry name" value="GPI INOSITOL-DEACYLASE"/>
    <property type="match status" value="1"/>
</dbReference>
<keyword evidence="6" id="KW-1185">Reference proteome</keyword>
<feature type="domain" description="GPI inositol-deacylase winged helix" evidence="3">
    <location>
        <begin position="684"/>
        <end position="762"/>
    </location>
</feature>
<dbReference type="Pfam" id="PF00400">
    <property type="entry name" value="WD40"/>
    <property type="match status" value="1"/>
</dbReference>
<dbReference type="SUPFAM" id="SSF53474">
    <property type="entry name" value="alpha/beta-Hydrolases"/>
    <property type="match status" value="1"/>
</dbReference>
<protein>
    <recommendedName>
        <fullName evidence="7">GPI inositol-deacylase</fullName>
    </recommendedName>
</protein>
<dbReference type="GO" id="GO:0017000">
    <property type="term" value="P:antibiotic biosynthetic process"/>
    <property type="evidence" value="ECO:0007669"/>
    <property type="project" value="UniProtKB-ARBA"/>
</dbReference>
<dbReference type="Pfam" id="PF22939">
    <property type="entry name" value="WHD_GPIID"/>
    <property type="match status" value="1"/>
</dbReference>
<dbReference type="InterPro" id="IPR011047">
    <property type="entry name" value="Quinoprotein_ADH-like_sf"/>
</dbReference>
<dbReference type="InterPro" id="IPR056884">
    <property type="entry name" value="NPHP3-like_N"/>
</dbReference>
<accession>A0A1V6SEW2</accession>
<dbReference type="Gene3D" id="3.40.50.300">
    <property type="entry name" value="P-loop containing nucleotide triphosphate hydrolases"/>
    <property type="match status" value="1"/>
</dbReference>
<dbReference type="SMART" id="SM00320">
    <property type="entry name" value="WD40"/>
    <property type="match status" value="6"/>
</dbReference>
<dbReference type="Pfam" id="PF24883">
    <property type="entry name" value="NPHP3_N"/>
    <property type="match status" value="1"/>
</dbReference>